<organism evidence="1 2">
    <name type="scientific">Uabimicrobium amorphum</name>
    <dbReference type="NCBI Taxonomy" id="2596890"/>
    <lineage>
        <taxon>Bacteria</taxon>
        <taxon>Pseudomonadati</taxon>
        <taxon>Planctomycetota</taxon>
        <taxon>Candidatus Uabimicrobiia</taxon>
        <taxon>Candidatus Uabimicrobiales</taxon>
        <taxon>Candidatus Uabimicrobiaceae</taxon>
        <taxon>Candidatus Uabimicrobium</taxon>
    </lineage>
</organism>
<proteinExistence type="predicted"/>
<protein>
    <recommendedName>
        <fullName evidence="3">Disulfide reductase</fullName>
    </recommendedName>
</protein>
<keyword evidence="2" id="KW-1185">Reference proteome</keyword>
<dbReference type="RefSeq" id="WP_151970163.1">
    <property type="nucleotide sequence ID" value="NZ_AP019860.1"/>
</dbReference>
<accession>A0A5S9IR39</accession>
<dbReference type="EMBL" id="AP019860">
    <property type="protein sequence ID" value="BBM86086.1"/>
    <property type="molecule type" value="Genomic_DNA"/>
</dbReference>
<gene>
    <name evidence="1" type="ORF">UABAM_04472</name>
</gene>
<dbReference type="Proteomes" id="UP000326354">
    <property type="component" value="Chromosome"/>
</dbReference>
<dbReference type="OrthoDB" id="193932at2"/>
<reference evidence="1 2" key="1">
    <citation type="submission" date="2019-08" db="EMBL/GenBank/DDBJ databases">
        <title>Complete genome sequence of Candidatus Uab amorphum.</title>
        <authorList>
            <person name="Shiratori T."/>
            <person name="Suzuki S."/>
            <person name="Kakizawa Y."/>
            <person name="Ishida K."/>
        </authorList>
    </citation>
    <scope>NUCLEOTIDE SEQUENCE [LARGE SCALE GENOMIC DNA]</scope>
    <source>
        <strain evidence="1 2">SRT547</strain>
    </source>
</reference>
<name>A0A5S9IR39_UABAM</name>
<dbReference type="KEGG" id="uam:UABAM_04472"/>
<evidence type="ECO:0000313" key="2">
    <source>
        <dbReference type="Proteomes" id="UP000326354"/>
    </source>
</evidence>
<evidence type="ECO:0008006" key="3">
    <source>
        <dbReference type="Google" id="ProtNLM"/>
    </source>
</evidence>
<dbReference type="AlphaFoldDB" id="A0A5S9IR39"/>
<evidence type="ECO:0000313" key="1">
    <source>
        <dbReference type="EMBL" id="BBM86086.1"/>
    </source>
</evidence>
<sequence length="107" mass="12220">MSEKPKILYCHCAYSRAVPKEVKMEVLRKLSDSGVNFEAVPDICKLSAEKSPVLKDFAQQEDLHIIACYPRAVKWLFKSAQAPLQQQKIANMRAQQAQEIIDQVMEK</sequence>